<dbReference type="InParanoid" id="A0A0Q9WPL2"/>
<proteinExistence type="predicted"/>
<keyword evidence="1" id="KW-0732">Signal</keyword>
<gene>
    <name evidence="2" type="primary">Dvir\GJ26960</name>
    <name evidence="2" type="ORF">Dvir_GJ26960</name>
</gene>
<sequence length="108" mass="12373">MQITLCALFLIHSLGMVLLVVAEDDFPRISLDMIPKVRYPALKLPQPKRVKPFLRYRNDSKVMPLSKHLSQRERLTIFEDCQSIGGLCKVPEECCTLKCLKLSKLCVI</sequence>
<evidence type="ECO:0000313" key="3">
    <source>
        <dbReference type="Proteomes" id="UP000008792"/>
    </source>
</evidence>
<feature type="signal peptide" evidence="1">
    <location>
        <begin position="1"/>
        <end position="22"/>
    </location>
</feature>
<accession>A0A0Q9WPL2</accession>
<feature type="chain" id="PRO_5006386991" evidence="1">
    <location>
        <begin position="23"/>
        <end position="108"/>
    </location>
</feature>
<name>A0A0Q9WPL2_DROVI</name>
<dbReference type="Proteomes" id="UP000008792">
    <property type="component" value="Unassembled WGS sequence"/>
</dbReference>
<protein>
    <submittedName>
        <fullName evidence="2">Uncharacterized protein</fullName>
    </submittedName>
</protein>
<dbReference type="AlphaFoldDB" id="A0A0Q9WPL2"/>
<organism evidence="2 3">
    <name type="scientific">Drosophila virilis</name>
    <name type="common">Fruit fly</name>
    <dbReference type="NCBI Taxonomy" id="7244"/>
    <lineage>
        <taxon>Eukaryota</taxon>
        <taxon>Metazoa</taxon>
        <taxon>Ecdysozoa</taxon>
        <taxon>Arthropoda</taxon>
        <taxon>Hexapoda</taxon>
        <taxon>Insecta</taxon>
        <taxon>Pterygota</taxon>
        <taxon>Neoptera</taxon>
        <taxon>Endopterygota</taxon>
        <taxon>Diptera</taxon>
        <taxon>Brachycera</taxon>
        <taxon>Muscomorpha</taxon>
        <taxon>Ephydroidea</taxon>
        <taxon>Drosophilidae</taxon>
        <taxon>Drosophila</taxon>
    </lineage>
</organism>
<reference evidence="2 3" key="1">
    <citation type="journal article" date="2007" name="Nature">
        <title>Evolution of genes and genomes on the Drosophila phylogeny.</title>
        <authorList>
            <consortium name="Drosophila 12 Genomes Consortium"/>
            <person name="Clark A.G."/>
            <person name="Eisen M.B."/>
            <person name="Smith D.R."/>
            <person name="Bergman C.M."/>
            <person name="Oliver B."/>
            <person name="Markow T.A."/>
            <person name="Kaufman T.C."/>
            <person name="Kellis M."/>
            <person name="Gelbart W."/>
            <person name="Iyer V.N."/>
            <person name="Pollard D.A."/>
            <person name="Sackton T.B."/>
            <person name="Larracuente A.M."/>
            <person name="Singh N.D."/>
            <person name="Abad J.P."/>
            <person name="Abt D.N."/>
            <person name="Adryan B."/>
            <person name="Aguade M."/>
            <person name="Akashi H."/>
            <person name="Anderson W.W."/>
            <person name="Aquadro C.F."/>
            <person name="Ardell D.H."/>
            <person name="Arguello R."/>
            <person name="Artieri C.G."/>
            <person name="Barbash D.A."/>
            <person name="Barker D."/>
            <person name="Barsanti P."/>
            <person name="Batterham P."/>
            <person name="Batzoglou S."/>
            <person name="Begun D."/>
            <person name="Bhutkar A."/>
            <person name="Blanco E."/>
            <person name="Bosak S.A."/>
            <person name="Bradley R.K."/>
            <person name="Brand A.D."/>
            <person name="Brent M.R."/>
            <person name="Brooks A.N."/>
            <person name="Brown R.H."/>
            <person name="Butlin R.K."/>
            <person name="Caggese C."/>
            <person name="Calvi B.R."/>
            <person name="Bernardo de Carvalho A."/>
            <person name="Caspi A."/>
            <person name="Castrezana S."/>
            <person name="Celniker S.E."/>
            <person name="Chang J.L."/>
            <person name="Chapple C."/>
            <person name="Chatterji S."/>
            <person name="Chinwalla A."/>
            <person name="Civetta A."/>
            <person name="Clifton S.W."/>
            <person name="Comeron J.M."/>
            <person name="Costello J.C."/>
            <person name="Coyne J.A."/>
            <person name="Daub J."/>
            <person name="David R.G."/>
            <person name="Delcher A.L."/>
            <person name="Delehaunty K."/>
            <person name="Do C.B."/>
            <person name="Ebling H."/>
            <person name="Edwards K."/>
            <person name="Eickbush T."/>
            <person name="Evans J.D."/>
            <person name="Filipski A."/>
            <person name="Findeiss S."/>
            <person name="Freyhult E."/>
            <person name="Fulton L."/>
            <person name="Fulton R."/>
            <person name="Garcia A.C."/>
            <person name="Gardiner A."/>
            <person name="Garfield D.A."/>
            <person name="Garvin B.E."/>
            <person name="Gibson G."/>
            <person name="Gilbert D."/>
            <person name="Gnerre S."/>
            <person name="Godfrey J."/>
            <person name="Good R."/>
            <person name="Gotea V."/>
            <person name="Gravely B."/>
            <person name="Greenberg A.J."/>
            <person name="Griffiths-Jones S."/>
            <person name="Gross S."/>
            <person name="Guigo R."/>
            <person name="Gustafson E.A."/>
            <person name="Haerty W."/>
            <person name="Hahn M.W."/>
            <person name="Halligan D.L."/>
            <person name="Halpern A.L."/>
            <person name="Halter G.M."/>
            <person name="Han M.V."/>
            <person name="Heger A."/>
            <person name="Hillier L."/>
            <person name="Hinrichs A.S."/>
            <person name="Holmes I."/>
            <person name="Hoskins R.A."/>
            <person name="Hubisz M.J."/>
            <person name="Hultmark D."/>
            <person name="Huntley M.A."/>
            <person name="Jaffe D.B."/>
            <person name="Jagadeeshan S."/>
            <person name="Jeck W.R."/>
            <person name="Johnson J."/>
            <person name="Jones C.D."/>
            <person name="Jordan W.C."/>
            <person name="Karpen G.H."/>
            <person name="Kataoka E."/>
            <person name="Keightley P.D."/>
            <person name="Kheradpour P."/>
            <person name="Kirkness E.F."/>
            <person name="Koerich L.B."/>
            <person name="Kristiansen K."/>
            <person name="Kudrna D."/>
            <person name="Kulathinal R.J."/>
            <person name="Kumar S."/>
            <person name="Kwok R."/>
            <person name="Lander E."/>
            <person name="Langley C.H."/>
            <person name="Lapoint R."/>
            <person name="Lazzaro B.P."/>
            <person name="Lee S.J."/>
            <person name="Levesque L."/>
            <person name="Li R."/>
            <person name="Lin C.F."/>
            <person name="Lin M.F."/>
            <person name="Lindblad-Toh K."/>
            <person name="Llopart A."/>
            <person name="Long M."/>
            <person name="Low L."/>
            <person name="Lozovsky E."/>
            <person name="Lu J."/>
            <person name="Luo M."/>
            <person name="Machado C.A."/>
            <person name="Makalowski W."/>
            <person name="Marzo M."/>
            <person name="Matsuda M."/>
            <person name="Matzkin L."/>
            <person name="McAllister B."/>
            <person name="McBride C.S."/>
            <person name="McKernan B."/>
            <person name="McKernan K."/>
            <person name="Mendez-Lago M."/>
            <person name="Minx P."/>
            <person name="Mollenhauer M.U."/>
            <person name="Montooth K."/>
            <person name="Mount S.M."/>
            <person name="Mu X."/>
            <person name="Myers E."/>
            <person name="Negre B."/>
            <person name="Newfeld S."/>
            <person name="Nielsen R."/>
            <person name="Noor M.A."/>
            <person name="O'Grady P."/>
            <person name="Pachter L."/>
            <person name="Papaceit M."/>
            <person name="Parisi M.J."/>
            <person name="Parisi M."/>
            <person name="Parts L."/>
            <person name="Pedersen J.S."/>
            <person name="Pesole G."/>
            <person name="Phillippy A.M."/>
            <person name="Ponting C.P."/>
            <person name="Pop M."/>
            <person name="Porcelli D."/>
            <person name="Powell J.R."/>
            <person name="Prohaska S."/>
            <person name="Pruitt K."/>
            <person name="Puig M."/>
            <person name="Quesneville H."/>
            <person name="Ram K.R."/>
            <person name="Rand D."/>
            <person name="Rasmussen M.D."/>
            <person name="Reed L.K."/>
            <person name="Reenan R."/>
            <person name="Reily A."/>
            <person name="Remington K.A."/>
            <person name="Rieger T.T."/>
            <person name="Ritchie M.G."/>
            <person name="Robin C."/>
            <person name="Rogers Y.H."/>
            <person name="Rohde C."/>
            <person name="Rozas J."/>
            <person name="Rubenfield M.J."/>
            <person name="Ruiz A."/>
            <person name="Russo S."/>
            <person name="Salzberg S.L."/>
            <person name="Sanchez-Gracia A."/>
            <person name="Saranga D.J."/>
            <person name="Sato H."/>
            <person name="Schaeffer S.W."/>
            <person name="Schatz M.C."/>
            <person name="Schlenke T."/>
            <person name="Schwartz R."/>
            <person name="Segarra C."/>
            <person name="Singh R.S."/>
            <person name="Sirot L."/>
            <person name="Sirota M."/>
            <person name="Sisneros N.B."/>
            <person name="Smith C.D."/>
            <person name="Smith T.F."/>
            <person name="Spieth J."/>
            <person name="Stage D.E."/>
            <person name="Stark A."/>
            <person name="Stephan W."/>
            <person name="Strausberg R.L."/>
            <person name="Strempel S."/>
            <person name="Sturgill D."/>
            <person name="Sutton G."/>
            <person name="Sutton G.G."/>
            <person name="Tao W."/>
            <person name="Teichmann S."/>
            <person name="Tobari Y.N."/>
            <person name="Tomimura Y."/>
            <person name="Tsolas J.M."/>
            <person name="Valente V.L."/>
            <person name="Venter E."/>
            <person name="Venter J.C."/>
            <person name="Vicario S."/>
            <person name="Vieira F.G."/>
            <person name="Vilella A.J."/>
            <person name="Villasante A."/>
            <person name="Walenz B."/>
            <person name="Wang J."/>
            <person name="Wasserman M."/>
            <person name="Watts T."/>
            <person name="Wilson D."/>
            <person name="Wilson R.K."/>
            <person name="Wing R.A."/>
            <person name="Wolfner M.F."/>
            <person name="Wong A."/>
            <person name="Wong G.K."/>
            <person name="Wu C.I."/>
            <person name="Wu G."/>
            <person name="Yamamoto D."/>
            <person name="Yang H.P."/>
            <person name="Yang S.P."/>
            <person name="Yorke J.A."/>
            <person name="Yoshida K."/>
            <person name="Zdobnov E."/>
            <person name="Zhang P."/>
            <person name="Zhang Y."/>
            <person name="Zimin A.V."/>
            <person name="Baldwin J."/>
            <person name="Abdouelleil A."/>
            <person name="Abdulkadir J."/>
            <person name="Abebe A."/>
            <person name="Abera B."/>
            <person name="Abreu J."/>
            <person name="Acer S.C."/>
            <person name="Aftuck L."/>
            <person name="Alexander A."/>
            <person name="An P."/>
            <person name="Anderson E."/>
            <person name="Anderson S."/>
            <person name="Arachi H."/>
            <person name="Azer M."/>
            <person name="Bachantsang P."/>
            <person name="Barry A."/>
            <person name="Bayul T."/>
            <person name="Berlin A."/>
            <person name="Bessette D."/>
            <person name="Bloom T."/>
            <person name="Blye J."/>
            <person name="Boguslavskiy L."/>
            <person name="Bonnet C."/>
            <person name="Boukhgalter B."/>
            <person name="Bourzgui I."/>
            <person name="Brown A."/>
            <person name="Cahill P."/>
            <person name="Channer S."/>
            <person name="Cheshatsang Y."/>
            <person name="Chuda L."/>
            <person name="Citroen M."/>
            <person name="Collymore A."/>
            <person name="Cooke P."/>
            <person name="Costello M."/>
            <person name="D'Aco K."/>
            <person name="Daza R."/>
            <person name="De Haan G."/>
            <person name="DeGray S."/>
            <person name="DeMaso C."/>
            <person name="Dhargay N."/>
            <person name="Dooley K."/>
            <person name="Dooley E."/>
            <person name="Doricent M."/>
            <person name="Dorje P."/>
            <person name="Dorjee K."/>
            <person name="Dupes A."/>
            <person name="Elong R."/>
            <person name="Falk J."/>
            <person name="Farina A."/>
            <person name="Faro S."/>
            <person name="Ferguson D."/>
            <person name="Fisher S."/>
            <person name="Foley C.D."/>
            <person name="Franke A."/>
            <person name="Friedrich D."/>
            <person name="Gadbois L."/>
            <person name="Gearin G."/>
            <person name="Gearin C.R."/>
            <person name="Giannoukos G."/>
            <person name="Goode T."/>
            <person name="Graham J."/>
            <person name="Grandbois E."/>
            <person name="Grewal S."/>
            <person name="Gyaltsen K."/>
            <person name="Hafez N."/>
            <person name="Hagos B."/>
            <person name="Hall J."/>
            <person name="Henson C."/>
            <person name="Hollinger A."/>
            <person name="Honan T."/>
            <person name="Huard M.D."/>
            <person name="Hughes L."/>
            <person name="Hurhula B."/>
            <person name="Husby M.E."/>
            <person name="Kamat A."/>
            <person name="Kanga B."/>
            <person name="Kashin S."/>
            <person name="Khazanovich D."/>
            <person name="Kisner P."/>
            <person name="Lance K."/>
            <person name="Lara M."/>
            <person name="Lee W."/>
            <person name="Lennon N."/>
            <person name="Letendre F."/>
            <person name="LeVine R."/>
            <person name="Lipovsky A."/>
            <person name="Liu X."/>
            <person name="Liu J."/>
            <person name="Liu S."/>
            <person name="Lokyitsang T."/>
            <person name="Lokyitsang Y."/>
            <person name="Lubonja R."/>
            <person name="Lui A."/>
            <person name="MacDonald P."/>
            <person name="Magnisalis V."/>
            <person name="Maru K."/>
            <person name="Matthews C."/>
            <person name="McCusker W."/>
            <person name="McDonough S."/>
            <person name="Mehta T."/>
            <person name="Meldrim J."/>
            <person name="Meneus L."/>
            <person name="Mihai O."/>
            <person name="Mihalev A."/>
            <person name="Mihova T."/>
            <person name="Mittelman R."/>
            <person name="Mlenga V."/>
            <person name="Montmayeur A."/>
            <person name="Mulrain L."/>
            <person name="Navidi A."/>
            <person name="Naylor J."/>
            <person name="Negash T."/>
            <person name="Nguyen T."/>
            <person name="Nguyen N."/>
            <person name="Nicol R."/>
            <person name="Norbu C."/>
            <person name="Norbu N."/>
            <person name="Novod N."/>
            <person name="O'Neill B."/>
            <person name="Osman S."/>
            <person name="Markiewicz E."/>
            <person name="Oyono O.L."/>
            <person name="Patti C."/>
            <person name="Phunkhang P."/>
            <person name="Pierre F."/>
            <person name="Priest M."/>
            <person name="Raghuraman S."/>
            <person name="Rege F."/>
            <person name="Reyes R."/>
            <person name="Rise C."/>
            <person name="Rogov P."/>
            <person name="Ross K."/>
            <person name="Ryan E."/>
            <person name="Settipalli S."/>
            <person name="Shea T."/>
            <person name="Sherpa N."/>
            <person name="Shi L."/>
            <person name="Shih D."/>
            <person name="Sparrow T."/>
            <person name="Spaulding J."/>
            <person name="Stalker J."/>
            <person name="Stange-Thomann N."/>
            <person name="Stavropoulos S."/>
            <person name="Stone C."/>
            <person name="Strader C."/>
            <person name="Tesfaye S."/>
            <person name="Thomson T."/>
            <person name="Thoulutsang Y."/>
            <person name="Thoulutsang D."/>
            <person name="Topham K."/>
            <person name="Topping I."/>
            <person name="Tsamla T."/>
            <person name="Vassiliev H."/>
            <person name="Vo A."/>
            <person name="Wangchuk T."/>
            <person name="Wangdi T."/>
            <person name="Weiand M."/>
            <person name="Wilkinson J."/>
            <person name="Wilson A."/>
            <person name="Yadav S."/>
            <person name="Young G."/>
            <person name="Yu Q."/>
            <person name="Zembek L."/>
            <person name="Zhong D."/>
            <person name="Zimmer A."/>
            <person name="Zwirko Z."/>
            <person name="Jaffe D.B."/>
            <person name="Alvarez P."/>
            <person name="Brockman W."/>
            <person name="Butler J."/>
            <person name="Chin C."/>
            <person name="Gnerre S."/>
            <person name="Grabherr M."/>
            <person name="Kleber M."/>
            <person name="Mauceli E."/>
            <person name="MacCallum I."/>
        </authorList>
    </citation>
    <scope>NUCLEOTIDE SEQUENCE [LARGE SCALE GENOMIC DNA]</scope>
    <source>
        <strain evidence="3">Tucson 15010-1051.87</strain>
    </source>
</reference>
<dbReference type="EMBL" id="CH940650">
    <property type="protein sequence ID" value="KRF83297.1"/>
    <property type="molecule type" value="Genomic_DNA"/>
</dbReference>
<evidence type="ECO:0000256" key="1">
    <source>
        <dbReference type="SAM" id="SignalP"/>
    </source>
</evidence>
<evidence type="ECO:0000313" key="2">
    <source>
        <dbReference type="EMBL" id="KRF83297.1"/>
    </source>
</evidence>
<keyword evidence="3" id="KW-1185">Reference proteome</keyword>